<keyword evidence="2" id="KW-0678">Repressor</keyword>
<feature type="region of interest" description="Disordered" evidence="8">
    <location>
        <begin position="424"/>
        <end position="450"/>
    </location>
</feature>
<dbReference type="PROSITE" id="PS51477">
    <property type="entry name" value="PAH"/>
    <property type="match status" value="3"/>
</dbReference>
<feature type="compositionally biased region" description="Basic and acidic residues" evidence="8">
    <location>
        <begin position="988"/>
        <end position="1000"/>
    </location>
</feature>
<dbReference type="STRING" id="3818.A0A444ZV50"/>
<comment type="subcellular location">
    <subcellularLocation>
        <location evidence="1 7">Nucleus</location>
    </subcellularLocation>
</comment>
<evidence type="ECO:0000256" key="4">
    <source>
        <dbReference type="ARBA" id="ARBA00023015"/>
    </source>
</evidence>
<dbReference type="InterPro" id="IPR036600">
    <property type="entry name" value="PAH_sf"/>
</dbReference>
<feature type="region of interest" description="Disordered" evidence="8">
    <location>
        <begin position="207"/>
        <end position="333"/>
    </location>
</feature>
<feature type="compositionally biased region" description="Basic and acidic residues" evidence="8">
    <location>
        <begin position="223"/>
        <end position="296"/>
    </location>
</feature>
<dbReference type="FunFam" id="1.20.1160.11:FF:000002">
    <property type="entry name" value="Paired amphipathic helix protein SIN3"/>
    <property type="match status" value="1"/>
</dbReference>
<evidence type="ECO:0000256" key="3">
    <source>
        <dbReference type="ARBA" id="ARBA00022737"/>
    </source>
</evidence>
<dbReference type="Pfam" id="PF16879">
    <property type="entry name" value="Sin3a_C"/>
    <property type="match status" value="1"/>
</dbReference>
<keyword evidence="11" id="KW-1185">Reference proteome</keyword>
<dbReference type="FunFam" id="1.20.1160.11:FF:000003">
    <property type="entry name" value="Paired amphipathic helix SIN3-like protein"/>
    <property type="match status" value="1"/>
</dbReference>
<proteinExistence type="predicted"/>
<dbReference type="Pfam" id="PF02671">
    <property type="entry name" value="PAH"/>
    <property type="match status" value="3"/>
</dbReference>
<keyword evidence="4" id="KW-0805">Transcription regulation</keyword>
<dbReference type="GO" id="GO:0000118">
    <property type="term" value="C:histone deacetylase complex"/>
    <property type="evidence" value="ECO:0007669"/>
    <property type="project" value="TreeGrafter"/>
</dbReference>
<feature type="compositionally biased region" description="Polar residues" evidence="8">
    <location>
        <begin position="930"/>
        <end position="945"/>
    </location>
</feature>
<dbReference type="SMART" id="SM00761">
    <property type="entry name" value="HDAC_interact"/>
    <property type="match status" value="1"/>
</dbReference>
<evidence type="ECO:0000256" key="1">
    <source>
        <dbReference type="ARBA" id="ARBA00004123"/>
    </source>
</evidence>
<feature type="compositionally biased region" description="Polar residues" evidence="8">
    <location>
        <begin position="27"/>
        <end position="36"/>
    </location>
</feature>
<keyword evidence="3" id="KW-0677">Repeat</keyword>
<feature type="region of interest" description="Disordered" evidence="8">
    <location>
        <begin position="795"/>
        <end position="841"/>
    </location>
</feature>
<comment type="caution">
    <text evidence="10">The sequence shown here is derived from an EMBL/GenBank/DDBJ whole genome shotgun (WGS) entry which is preliminary data.</text>
</comment>
<sequence>MKRSRDDVYMSSQLKRPMVSSRGEPSGQPQVTIGNAGQKLTTDDALQYLKAVKDMFHDKKEKYDDFLEVMKDFKAQRIDTAGVIARVKELFKGHRNLILGFNTFLPKGYEITLPLEDEQPQQKKPVEFVEAINFVGKIKSRFQGDDRVYKSFLDILNMYRKETKTISEVYLEVAALFRDHEDLLEEFTHFLPDNSVSASTHYTSARNSILRDKSSAMPTIRPMHVDKKERTTASHGERDLSVDHPDQELDKSLVRADKDQKRRAEKEKDRREERDRRERERDDRDYDVDCNRDSLSHKRKSGRRTDDSGAEPFHEEDENFDLRPMSSTCEDKSSLKSMCSQVVAFLEKVKEKLRTPEVYQEFLKCLHIYSREIITRQELQSLVGDLLGKFPDLMEGFNEFLAQCEKNESLRNEGHGLKALKVEERDRDRDRDKVEGVKERDRECRERDKSTAAAANKDVFVPKMSPYATKDKYLAKPINELDLSNCEQCTPSYRLLPKNVYLLYLSRHYFSCPNGISVMLLLIVFFMCYFLLPQYPIQIPSQRTELGAEVLNDHWVSVTSGSEDYSFKHMRKNQFEDILFRCEDDRYELDMLIESVNVAIKRVEELLEKINTNIIKGDSPIRIEEHFTASNLRLIERLYGDHGLDAMDWLRKDAPRFLPVILNRLRQKHVECVRMSVACKPEWAKVHAANHHKSLDHRSFYFKQQDKKSLSNKALLTEIKEISEKKWKDDVLLAIAAGNRRPLLPNLEFEYPDPEIHEDLYQLIKYSCGELCTTEQMDEVLKIWTTFLEPMLGVPSRPQSCEDTDDIVKAKSNSSRSGTSNDSNGNDSHGFGATPNNLNTNENRDESILLAQSNSFKEWLANGDSGVKESSHLDSDRTSYKIETLGSNTQQGKIHMIASIPDEVSRINKQDHPIEKLASANISVASGMEQNGRTNIDNTSGLTSPPSGPGNVSGEGGLGLPPSKPADSTKPVTSSNGVITEGTKVHRPKDESVGHFKSDREEGELSPNGDFEEDNFAVYREAGLEGVIEGKDSSTSRQYQSRHGEEVCGEAGGRNDLDDEGEESPHRSSEDSDHALENGDVSGSESADGDDFTREEKEGRDQEHNNKAESEGEAEEMADGNDVEGDSSLVPISEHFLLTAKPLAKYVMPVLHEKEHYRVFYGNDSFYVLFRLHQKLYERIRSAKVNSSSDERKWGTTNDTSSTEQYGRFLNSLYDFLDGSSDNTKFEDDCRAIVGTQSYVLFTIDKLIYKLVKHLQAVADDEMDNKLLQLYAHEKSRKPERFFDTVYHDNARILLHDDNIYRVECSPAPTRLSIQLMDYGRDKPEVTAVSIDPKFSAYLHNDFLAVVPDQNKKSGIFLNRNKRKYATVDEFTSQAMDGVDVFNGLECKIACSSSKVSYVLDTEDFLIRTRSRRRTLHHNNSFHEKAKPSEKCSSRAQRIFGRASSAKAPDGTEMTDLPPRAKDVYFVIFNFVAMLTATK</sequence>
<dbReference type="EMBL" id="SDMP01000013">
    <property type="protein sequence ID" value="RYR18047.1"/>
    <property type="molecule type" value="Genomic_DNA"/>
</dbReference>
<dbReference type="GO" id="GO:0003714">
    <property type="term" value="F:transcription corepressor activity"/>
    <property type="evidence" value="ECO:0007669"/>
    <property type="project" value="InterPro"/>
</dbReference>
<evidence type="ECO:0000256" key="5">
    <source>
        <dbReference type="ARBA" id="ARBA00023163"/>
    </source>
</evidence>
<gene>
    <name evidence="10" type="ORF">Ahy_B03g062678</name>
</gene>
<feature type="compositionally biased region" description="Basic and acidic residues" evidence="8">
    <location>
        <begin position="1063"/>
        <end position="1077"/>
    </location>
</feature>
<dbReference type="InterPro" id="IPR031693">
    <property type="entry name" value="Sin3_C"/>
</dbReference>
<evidence type="ECO:0000256" key="8">
    <source>
        <dbReference type="SAM" id="MobiDB-lite"/>
    </source>
</evidence>
<dbReference type="GO" id="GO:0000785">
    <property type="term" value="C:chromatin"/>
    <property type="evidence" value="ECO:0007669"/>
    <property type="project" value="TreeGrafter"/>
</dbReference>
<evidence type="ECO:0000313" key="10">
    <source>
        <dbReference type="EMBL" id="RYR18047.1"/>
    </source>
</evidence>
<dbReference type="Proteomes" id="UP000289738">
    <property type="component" value="Chromosome B03"/>
</dbReference>
<evidence type="ECO:0000256" key="6">
    <source>
        <dbReference type="ARBA" id="ARBA00023242"/>
    </source>
</evidence>
<dbReference type="GO" id="GO:0000122">
    <property type="term" value="P:negative regulation of transcription by RNA polymerase II"/>
    <property type="evidence" value="ECO:0007669"/>
    <property type="project" value="TreeGrafter"/>
</dbReference>
<organism evidence="10 11">
    <name type="scientific">Arachis hypogaea</name>
    <name type="common">Peanut</name>
    <dbReference type="NCBI Taxonomy" id="3818"/>
    <lineage>
        <taxon>Eukaryota</taxon>
        <taxon>Viridiplantae</taxon>
        <taxon>Streptophyta</taxon>
        <taxon>Embryophyta</taxon>
        <taxon>Tracheophyta</taxon>
        <taxon>Spermatophyta</taxon>
        <taxon>Magnoliopsida</taxon>
        <taxon>eudicotyledons</taxon>
        <taxon>Gunneridae</taxon>
        <taxon>Pentapetalae</taxon>
        <taxon>rosids</taxon>
        <taxon>fabids</taxon>
        <taxon>Fabales</taxon>
        <taxon>Fabaceae</taxon>
        <taxon>Papilionoideae</taxon>
        <taxon>50 kb inversion clade</taxon>
        <taxon>dalbergioids sensu lato</taxon>
        <taxon>Dalbergieae</taxon>
        <taxon>Pterocarpus clade</taxon>
        <taxon>Arachis</taxon>
    </lineage>
</organism>
<feature type="region of interest" description="Disordered" evidence="8">
    <location>
        <begin position="1027"/>
        <end position="1127"/>
    </location>
</feature>
<feature type="region of interest" description="Disordered" evidence="8">
    <location>
        <begin position="930"/>
        <end position="1014"/>
    </location>
</feature>
<dbReference type="InterPro" id="IPR013194">
    <property type="entry name" value="HDAC_interact_dom"/>
</dbReference>
<feature type="domain" description="Histone deacetylase interacting" evidence="9">
    <location>
        <begin position="527"/>
        <end position="620"/>
    </location>
</feature>
<protein>
    <recommendedName>
        <fullName evidence="9">Histone deacetylase interacting domain-containing protein</fullName>
    </recommendedName>
</protein>
<keyword evidence="5" id="KW-0804">Transcription</keyword>
<reference evidence="10 11" key="1">
    <citation type="submission" date="2019-01" db="EMBL/GenBank/DDBJ databases">
        <title>Sequencing of cultivated peanut Arachis hypogaea provides insights into genome evolution and oil improvement.</title>
        <authorList>
            <person name="Chen X."/>
        </authorList>
    </citation>
    <scope>NUCLEOTIDE SEQUENCE [LARGE SCALE GENOMIC DNA]</scope>
    <source>
        <strain evidence="11">cv. Fuhuasheng</strain>
        <tissue evidence="10">Leaves</tissue>
    </source>
</reference>
<accession>A0A444ZV50</accession>
<evidence type="ECO:0000256" key="7">
    <source>
        <dbReference type="PROSITE-ProRule" id="PRU00810"/>
    </source>
</evidence>
<feature type="compositionally biased region" description="Low complexity" evidence="8">
    <location>
        <begin position="812"/>
        <end position="828"/>
    </location>
</feature>
<keyword evidence="6 7" id="KW-0539">Nucleus</keyword>
<dbReference type="FunFam" id="1.20.1160.11:FF:000001">
    <property type="entry name" value="Paired amphipathic helix protein Sin3"/>
    <property type="match status" value="1"/>
</dbReference>
<dbReference type="InterPro" id="IPR039774">
    <property type="entry name" value="Sin3-like"/>
</dbReference>
<feature type="compositionally biased region" description="Acidic residues" evidence="8">
    <location>
        <begin position="1111"/>
        <end position="1125"/>
    </location>
</feature>
<name>A0A444ZV50_ARAHY</name>
<dbReference type="InterPro" id="IPR003822">
    <property type="entry name" value="PAH"/>
</dbReference>
<evidence type="ECO:0000256" key="2">
    <source>
        <dbReference type="ARBA" id="ARBA00022491"/>
    </source>
</evidence>
<evidence type="ECO:0000313" key="11">
    <source>
        <dbReference type="Proteomes" id="UP000289738"/>
    </source>
</evidence>
<evidence type="ECO:0000259" key="9">
    <source>
        <dbReference type="SMART" id="SM00761"/>
    </source>
</evidence>
<dbReference type="PANTHER" id="PTHR12346:SF0">
    <property type="entry name" value="SIN3A, ISOFORM G"/>
    <property type="match status" value="1"/>
</dbReference>
<dbReference type="PANTHER" id="PTHR12346">
    <property type="entry name" value="SIN3B-RELATED"/>
    <property type="match status" value="1"/>
</dbReference>
<dbReference type="Gene3D" id="1.20.1160.11">
    <property type="entry name" value="Paired amphipathic helix"/>
    <property type="match status" value="3"/>
</dbReference>
<feature type="region of interest" description="Disordered" evidence="8">
    <location>
        <begin position="1"/>
        <end position="36"/>
    </location>
</feature>
<feature type="compositionally biased region" description="Basic and acidic residues" evidence="8">
    <location>
        <begin position="1091"/>
        <end position="1110"/>
    </location>
</feature>
<dbReference type="SUPFAM" id="SSF47762">
    <property type="entry name" value="PAH2 domain"/>
    <property type="match status" value="3"/>
</dbReference>
<dbReference type="Pfam" id="PF08295">
    <property type="entry name" value="Sin3_corepress"/>
    <property type="match status" value="1"/>
</dbReference>